<evidence type="ECO:0000313" key="2">
    <source>
        <dbReference type="Proteomes" id="UP000609802"/>
    </source>
</evidence>
<sequence>MQGQASLMHIIRGDDPRIENIAVQMHIDRATSNGGTKPFCQTASGFDVRNTCPVNQLLFERVEIALAHEHNLIKPKACAEARLPQSCWCGKGKASQIPRCRNLWGVQVCMGIEPHDTDAGIVFCNDRQSGKRDSAAARRCNRNGFARRDILKTCLNLPERWKGGVQFLSPAGVQGGRWLSNDGGGLPGAQSKRLAKRPRCWHRQVIVIASSALKYGISPMRHHWFSYSSIFMCG</sequence>
<gene>
    <name evidence="1" type="ORF">GCM10016455_30880</name>
</gene>
<dbReference type="Proteomes" id="UP000609802">
    <property type="component" value="Unassembled WGS sequence"/>
</dbReference>
<evidence type="ECO:0008006" key="3">
    <source>
        <dbReference type="Google" id="ProtNLM"/>
    </source>
</evidence>
<accession>A0ABQ3JB00</accession>
<keyword evidence="2" id="KW-1185">Reference proteome</keyword>
<evidence type="ECO:0000313" key="1">
    <source>
        <dbReference type="EMBL" id="GHF07734.1"/>
    </source>
</evidence>
<reference evidence="2" key="1">
    <citation type="journal article" date="2019" name="Int. J. Syst. Evol. Microbiol.">
        <title>The Global Catalogue of Microorganisms (GCM) 10K type strain sequencing project: providing services to taxonomists for standard genome sequencing and annotation.</title>
        <authorList>
            <consortium name="The Broad Institute Genomics Platform"/>
            <consortium name="The Broad Institute Genome Sequencing Center for Infectious Disease"/>
            <person name="Wu L."/>
            <person name="Ma J."/>
        </authorList>
    </citation>
    <scope>NUCLEOTIDE SEQUENCE [LARGE SCALE GENOMIC DNA]</scope>
    <source>
        <strain evidence="2">KCTC 42443</strain>
    </source>
</reference>
<organism evidence="1 2">
    <name type="scientific">Aliiroseovarius zhejiangensis</name>
    <dbReference type="NCBI Taxonomy" id="1632025"/>
    <lineage>
        <taxon>Bacteria</taxon>
        <taxon>Pseudomonadati</taxon>
        <taxon>Pseudomonadota</taxon>
        <taxon>Alphaproteobacteria</taxon>
        <taxon>Rhodobacterales</taxon>
        <taxon>Paracoccaceae</taxon>
        <taxon>Aliiroseovarius</taxon>
    </lineage>
</organism>
<dbReference type="EMBL" id="BNCH01000010">
    <property type="protein sequence ID" value="GHF07734.1"/>
    <property type="molecule type" value="Genomic_DNA"/>
</dbReference>
<comment type="caution">
    <text evidence="1">The sequence shown here is derived from an EMBL/GenBank/DDBJ whole genome shotgun (WGS) entry which is preliminary data.</text>
</comment>
<proteinExistence type="predicted"/>
<name>A0ABQ3JB00_9RHOB</name>
<protein>
    <recommendedName>
        <fullName evidence="3">Transposase</fullName>
    </recommendedName>
</protein>